<dbReference type="AlphaFoldDB" id="A0A819G959"/>
<sequence>MKSLIPNVFNVEDNRINQQHYSNVNYIKNNLISSTPEKSLLLESNKHTLTCTDSKFIHQNKTFETTIECIGSLYNQSCLYHNLYYVDSTFMILTVKGKQLPSYSVRIDAFVMSHTTPSKRVFDSYSHLEKFVRNVIDPRIIPSVTLYFGQYWHDNIGHALFDGLYPAYVALIRFSPRHLHPFRILARIADCNTCWSEDIYSRFGGLGILKQSVLNKMSKGYWFMFEELVMGSGTLCQRCTQPNLQLPGGVELDGSRLFRDRIYQQHGLIHPIIRQKSSSEGRTSHDLLLAYIIDNKRFTDEDREEIHDAINEINNYTNSYLNKTTKLQWPLVHVSYLYYDEVTTKNLNSIQINATSIDSLSPTYELIENNFIAQLKILRQMDIHITGPGSGQMYQTFLSDGSITINLGGIKPRKLENIDKAYSSYLEQYMTSGTPYIKGLYYPINERQKGIKKDEVIKLIQQASKLILEGFSLPVNAHDNLAPDGQLFVEMCEKDKEFCSQVTTRTSDRNSDCLDFWVEDFVHEHRQWQVGGFIENDRNISCPFNHSLLHELREKYRIKHKPLDH</sequence>
<evidence type="ECO:0000313" key="2">
    <source>
        <dbReference type="Proteomes" id="UP000663836"/>
    </source>
</evidence>
<reference evidence="1" key="1">
    <citation type="submission" date="2021-02" db="EMBL/GenBank/DDBJ databases">
        <authorList>
            <person name="Nowell W R."/>
        </authorList>
    </citation>
    <scope>NUCLEOTIDE SEQUENCE</scope>
</reference>
<comment type="caution">
    <text evidence="1">The sequence shown here is derived from an EMBL/GenBank/DDBJ whole genome shotgun (WGS) entry which is preliminary data.</text>
</comment>
<proteinExistence type="predicted"/>
<dbReference type="EMBL" id="CAJOBD010002402">
    <property type="protein sequence ID" value="CAF3879368.1"/>
    <property type="molecule type" value="Genomic_DNA"/>
</dbReference>
<name>A0A819G959_9BILA</name>
<protein>
    <submittedName>
        <fullName evidence="1">Uncharacterized protein</fullName>
    </submittedName>
</protein>
<organism evidence="1 2">
    <name type="scientific">Rotaria sordida</name>
    <dbReference type="NCBI Taxonomy" id="392033"/>
    <lineage>
        <taxon>Eukaryota</taxon>
        <taxon>Metazoa</taxon>
        <taxon>Spiralia</taxon>
        <taxon>Gnathifera</taxon>
        <taxon>Rotifera</taxon>
        <taxon>Eurotatoria</taxon>
        <taxon>Bdelloidea</taxon>
        <taxon>Philodinida</taxon>
        <taxon>Philodinidae</taxon>
        <taxon>Rotaria</taxon>
    </lineage>
</organism>
<evidence type="ECO:0000313" key="1">
    <source>
        <dbReference type="EMBL" id="CAF3879368.1"/>
    </source>
</evidence>
<accession>A0A819G959</accession>
<dbReference type="Proteomes" id="UP000663836">
    <property type="component" value="Unassembled WGS sequence"/>
</dbReference>
<gene>
    <name evidence="1" type="ORF">JBS370_LOCUS19754</name>
</gene>